<name>A0ABM3RI85_SPIOL</name>
<evidence type="ECO:0000313" key="5">
    <source>
        <dbReference type="RefSeq" id="XP_056695319.1"/>
    </source>
</evidence>
<dbReference type="Pfam" id="PF00481">
    <property type="entry name" value="PP2C"/>
    <property type="match status" value="1"/>
</dbReference>
<protein>
    <submittedName>
        <fullName evidence="5">Protein phosphatase 2C 37-like</fullName>
    </submittedName>
</protein>
<dbReference type="Pfam" id="PF09745">
    <property type="entry name" value="NSRP1_N"/>
    <property type="match status" value="1"/>
</dbReference>
<accession>A0ABM3RI85</accession>
<organism evidence="4 5">
    <name type="scientific">Spinacia oleracea</name>
    <name type="common">Spinach</name>
    <dbReference type="NCBI Taxonomy" id="3562"/>
    <lineage>
        <taxon>Eukaryota</taxon>
        <taxon>Viridiplantae</taxon>
        <taxon>Streptophyta</taxon>
        <taxon>Embryophyta</taxon>
        <taxon>Tracheophyta</taxon>
        <taxon>Spermatophyta</taxon>
        <taxon>Magnoliopsida</taxon>
        <taxon>eudicotyledons</taxon>
        <taxon>Gunneridae</taxon>
        <taxon>Pentapetalae</taxon>
        <taxon>Caryophyllales</taxon>
        <taxon>Chenopodiaceae</taxon>
        <taxon>Chenopodioideae</taxon>
        <taxon>Anserineae</taxon>
        <taxon>Spinacia</taxon>
    </lineage>
</organism>
<evidence type="ECO:0000256" key="2">
    <source>
        <dbReference type="ARBA" id="ARBA00023054"/>
    </source>
</evidence>
<dbReference type="InterPro" id="IPR018612">
    <property type="entry name" value="NSRP1_N"/>
</dbReference>
<evidence type="ECO:0000259" key="3">
    <source>
        <dbReference type="PROSITE" id="PS51746"/>
    </source>
</evidence>
<sequence>MVGDGSLEAAAMAAHLQFHTSSFNLKLLSPLIHFNDQYKKALEEDPSVFDYDGVYDDIKSKMVQSKAEDRQQRQSAYKAFSNKDFSRDIRSMPADFQKRRELLADSGLETLSYSTELRVKEENIEWTETMSRSFKLMDSEVGERTKNNTGPTTSTSCRCELQTPQCDAVGSTTVVSVVTPEKIVVSNSGDSRDVLCRKGVAIPLSSNHKVEVEG</sequence>
<evidence type="ECO:0000256" key="1">
    <source>
        <dbReference type="ARBA" id="ARBA00010126"/>
    </source>
</evidence>
<dbReference type="RefSeq" id="XP_056695319.1">
    <property type="nucleotide sequence ID" value="XM_056839341.1"/>
</dbReference>
<dbReference type="Proteomes" id="UP000813463">
    <property type="component" value="Chromosome 3"/>
</dbReference>
<dbReference type="PANTHER" id="PTHR30060:SF0">
    <property type="entry name" value="COILED-COIL PROTEIN (DUF2040)-RELATED"/>
    <property type="match status" value="1"/>
</dbReference>
<reference evidence="5" key="2">
    <citation type="submission" date="2025-08" db="UniProtKB">
        <authorList>
            <consortium name="RefSeq"/>
        </authorList>
    </citation>
    <scope>IDENTIFICATION</scope>
    <source>
        <tissue evidence="5">Leaf</tissue>
    </source>
</reference>
<dbReference type="InterPro" id="IPR036457">
    <property type="entry name" value="PPM-type-like_dom_sf"/>
</dbReference>
<dbReference type="Gene3D" id="3.60.40.10">
    <property type="entry name" value="PPM-type phosphatase domain"/>
    <property type="match status" value="1"/>
</dbReference>
<feature type="domain" description="PPM-type phosphatase" evidence="3">
    <location>
        <begin position="90"/>
        <end position="214"/>
    </location>
</feature>
<keyword evidence="2" id="KW-0175">Coiled coil</keyword>
<comment type="similarity">
    <text evidence="1">Belongs to the NSRP1 family.</text>
</comment>
<proteinExistence type="inferred from homology"/>
<reference evidence="4" key="1">
    <citation type="journal article" date="2021" name="Nat. Commun.">
        <title>Genomic analyses provide insights into spinach domestication and the genetic basis of agronomic traits.</title>
        <authorList>
            <person name="Cai X."/>
            <person name="Sun X."/>
            <person name="Xu C."/>
            <person name="Sun H."/>
            <person name="Wang X."/>
            <person name="Ge C."/>
            <person name="Zhang Z."/>
            <person name="Wang Q."/>
            <person name="Fei Z."/>
            <person name="Jiao C."/>
            <person name="Wang Q."/>
        </authorList>
    </citation>
    <scope>NUCLEOTIDE SEQUENCE [LARGE SCALE GENOMIC DNA]</scope>
    <source>
        <strain evidence="4">cv. Varoflay</strain>
    </source>
</reference>
<dbReference type="SUPFAM" id="SSF81606">
    <property type="entry name" value="PP2C-like"/>
    <property type="match status" value="1"/>
</dbReference>
<gene>
    <name evidence="5" type="primary">LOC130469835</name>
</gene>
<dbReference type="PROSITE" id="PS51746">
    <property type="entry name" value="PPM_2"/>
    <property type="match status" value="1"/>
</dbReference>
<dbReference type="InterPro" id="IPR001932">
    <property type="entry name" value="PPM-type_phosphatase-like_dom"/>
</dbReference>
<evidence type="ECO:0000313" key="4">
    <source>
        <dbReference type="Proteomes" id="UP000813463"/>
    </source>
</evidence>
<dbReference type="GeneID" id="130469835"/>
<keyword evidence="4" id="KW-1185">Reference proteome</keyword>
<dbReference type="PANTHER" id="PTHR30060">
    <property type="entry name" value="INNER MEMBRANE PROTEIN"/>
    <property type="match status" value="1"/>
</dbReference>